<dbReference type="EMBL" id="BAABFT010000005">
    <property type="protein sequence ID" value="GAA4322917.1"/>
    <property type="molecule type" value="Genomic_DNA"/>
</dbReference>
<gene>
    <name evidence="5" type="ORF">GCM10023149_23530</name>
</gene>
<protein>
    <recommendedName>
        <fullName evidence="4">HTH araC/xylS-type domain-containing protein</fullName>
    </recommendedName>
</protein>
<evidence type="ECO:0000256" key="3">
    <source>
        <dbReference type="ARBA" id="ARBA00023163"/>
    </source>
</evidence>
<dbReference type="InterPro" id="IPR018060">
    <property type="entry name" value="HTH_AraC"/>
</dbReference>
<dbReference type="InterPro" id="IPR020449">
    <property type="entry name" value="Tscrpt_reg_AraC-type_HTH"/>
</dbReference>
<dbReference type="Pfam" id="PF12833">
    <property type="entry name" value="HTH_18"/>
    <property type="match status" value="1"/>
</dbReference>
<proteinExistence type="predicted"/>
<dbReference type="InterPro" id="IPR053142">
    <property type="entry name" value="PchR_regulatory_protein"/>
</dbReference>
<evidence type="ECO:0000256" key="2">
    <source>
        <dbReference type="ARBA" id="ARBA00023125"/>
    </source>
</evidence>
<keyword evidence="1" id="KW-0805">Transcription regulation</keyword>
<dbReference type="Gene3D" id="1.10.10.60">
    <property type="entry name" value="Homeodomain-like"/>
    <property type="match status" value="2"/>
</dbReference>
<keyword evidence="2" id="KW-0238">DNA-binding</keyword>
<evidence type="ECO:0000259" key="4">
    <source>
        <dbReference type="PROSITE" id="PS01124"/>
    </source>
</evidence>
<organism evidence="5 6">
    <name type="scientific">Mucilaginibacter gynuensis</name>
    <dbReference type="NCBI Taxonomy" id="1302236"/>
    <lineage>
        <taxon>Bacteria</taxon>
        <taxon>Pseudomonadati</taxon>
        <taxon>Bacteroidota</taxon>
        <taxon>Sphingobacteriia</taxon>
        <taxon>Sphingobacteriales</taxon>
        <taxon>Sphingobacteriaceae</taxon>
        <taxon>Mucilaginibacter</taxon>
    </lineage>
</organism>
<sequence>MIVRSRIDRLPDWLFVENIPDTYDPLSKVTERRIDITDAPIDMQNYLLCSSGLFLMHSRMKFAENVIIDTGIEGESIVSQFIAYQVPGSKLPYQGASRHNIRFIPNSESSYELKSGVEYTYFLIVISKDFYYRLIDRHSVLHEDFVQEIDKGISAKFSEVDMRATPEMHRIIDEILENKKTGEFKRLHTEAKVLELLIYQIEQFNNEHLSNEKLLRHEDIAKLEMARDILENNFINPPMQRELALSVSINESKLRKGFKEYFGCTIYDYVTRLRMEMAKQLLIEDRRTIFDVAEMTGFKHQTNFSIAFKKYFGISPSELT</sequence>
<reference evidence="6" key="1">
    <citation type="journal article" date="2019" name="Int. J. Syst. Evol. Microbiol.">
        <title>The Global Catalogue of Microorganisms (GCM) 10K type strain sequencing project: providing services to taxonomists for standard genome sequencing and annotation.</title>
        <authorList>
            <consortium name="The Broad Institute Genomics Platform"/>
            <consortium name="The Broad Institute Genome Sequencing Center for Infectious Disease"/>
            <person name="Wu L."/>
            <person name="Ma J."/>
        </authorList>
    </citation>
    <scope>NUCLEOTIDE SEQUENCE [LARGE SCALE GENOMIC DNA]</scope>
    <source>
        <strain evidence="6">JCM 17705</strain>
    </source>
</reference>
<dbReference type="PRINTS" id="PR00032">
    <property type="entry name" value="HTHARAC"/>
</dbReference>
<feature type="domain" description="HTH araC/xylS-type" evidence="4">
    <location>
        <begin position="224"/>
        <end position="320"/>
    </location>
</feature>
<comment type="caution">
    <text evidence="5">The sequence shown here is derived from an EMBL/GenBank/DDBJ whole genome shotgun (WGS) entry which is preliminary data.</text>
</comment>
<dbReference type="InterPro" id="IPR018062">
    <property type="entry name" value="HTH_AraC-typ_CS"/>
</dbReference>
<accession>A0ABP8GF50</accession>
<dbReference type="SMART" id="SM00342">
    <property type="entry name" value="HTH_ARAC"/>
    <property type="match status" value="1"/>
</dbReference>
<dbReference type="Proteomes" id="UP001500582">
    <property type="component" value="Unassembled WGS sequence"/>
</dbReference>
<keyword evidence="3" id="KW-0804">Transcription</keyword>
<name>A0ABP8GF50_9SPHI</name>
<evidence type="ECO:0000313" key="6">
    <source>
        <dbReference type="Proteomes" id="UP001500582"/>
    </source>
</evidence>
<dbReference type="PANTHER" id="PTHR47893:SF1">
    <property type="entry name" value="REGULATORY PROTEIN PCHR"/>
    <property type="match status" value="1"/>
</dbReference>
<dbReference type="PROSITE" id="PS00041">
    <property type="entry name" value="HTH_ARAC_FAMILY_1"/>
    <property type="match status" value="1"/>
</dbReference>
<dbReference type="SUPFAM" id="SSF46689">
    <property type="entry name" value="Homeodomain-like"/>
    <property type="match status" value="2"/>
</dbReference>
<dbReference type="PROSITE" id="PS01124">
    <property type="entry name" value="HTH_ARAC_FAMILY_2"/>
    <property type="match status" value="1"/>
</dbReference>
<keyword evidence="6" id="KW-1185">Reference proteome</keyword>
<dbReference type="PANTHER" id="PTHR47893">
    <property type="entry name" value="REGULATORY PROTEIN PCHR"/>
    <property type="match status" value="1"/>
</dbReference>
<dbReference type="InterPro" id="IPR009057">
    <property type="entry name" value="Homeodomain-like_sf"/>
</dbReference>
<evidence type="ECO:0000256" key="1">
    <source>
        <dbReference type="ARBA" id="ARBA00023015"/>
    </source>
</evidence>
<evidence type="ECO:0000313" key="5">
    <source>
        <dbReference type="EMBL" id="GAA4322917.1"/>
    </source>
</evidence>
<dbReference type="RefSeq" id="WP_345211270.1">
    <property type="nucleotide sequence ID" value="NZ_BAABFT010000005.1"/>
</dbReference>